<comment type="caution">
    <text evidence="1">The sequence shown here is derived from an EMBL/GenBank/DDBJ whole genome shotgun (WGS) entry which is preliminary data.</text>
</comment>
<sequence>MARRTIARLDPIARDIALMADEALSPEGQSMMLAGAARAALQEAQETNRTALGYLPDHDTFVDGAKTTSLAGITGRSTVLFEFHLLVDVIEWIDEQLIIHSPVKTERYARSHVWFADGVEFENPSRPPPAEGYVVLNAQPYARKIERGLSPQAPDGVYQSVAAMAKRRFGNIAYVGFSYRSFPGGAVGEWAQSASAQDLAKRIRSGRTAAKQDWLTRQPCIALDPGRW</sequence>
<dbReference type="EMBL" id="MNAO01000033">
    <property type="protein sequence ID" value="OHV17550.1"/>
    <property type="molecule type" value="Genomic_DNA"/>
</dbReference>
<evidence type="ECO:0000313" key="2">
    <source>
        <dbReference type="Proteomes" id="UP000180215"/>
    </source>
</evidence>
<proteinExistence type="predicted"/>
<organism evidence="1 2">
    <name type="scientific">Methylorubrum extorquens</name>
    <name type="common">Methylobacterium dichloromethanicum</name>
    <name type="synonym">Methylobacterium extorquens</name>
    <dbReference type="NCBI Taxonomy" id="408"/>
    <lineage>
        <taxon>Bacteria</taxon>
        <taxon>Pseudomonadati</taxon>
        <taxon>Pseudomonadota</taxon>
        <taxon>Alphaproteobacteria</taxon>
        <taxon>Hyphomicrobiales</taxon>
        <taxon>Methylobacteriaceae</taxon>
        <taxon>Methylorubrum</taxon>
    </lineage>
</organism>
<dbReference type="Proteomes" id="UP000180215">
    <property type="component" value="Unassembled WGS sequence"/>
</dbReference>
<evidence type="ECO:0000313" key="1">
    <source>
        <dbReference type="EMBL" id="OHV17550.1"/>
    </source>
</evidence>
<gene>
    <name evidence="1" type="ORF">BK022_04965</name>
</gene>
<reference evidence="1 2" key="1">
    <citation type="submission" date="2016-10" db="EMBL/GenBank/DDBJ databases">
        <title>Draft genome sequence of Methylobacterium extorquens CP3, a seed endophyte of Crotalaria pumila with plant growth-promoting and metal tolerance properties.</title>
        <authorList>
            <person name="Sanchez-Lopez A.S."/>
            <person name="Van Hamme J.D."/>
            <person name="Thijs S."/>
            <person name="Mcammond B.M."/>
            <person name="Stevens V."/>
            <person name="Gonzalez-Chavez M.D.C."/>
            <person name="Vangronsveld J."/>
        </authorList>
    </citation>
    <scope>NUCLEOTIDE SEQUENCE [LARGE SCALE GENOMIC DNA]</scope>
    <source>
        <strain evidence="1 2">CP3</strain>
    </source>
</reference>
<protein>
    <submittedName>
        <fullName evidence="1">Uncharacterized protein</fullName>
    </submittedName>
</protein>
<name>A0A1S1P7F5_METEX</name>
<accession>A0A1S1P7F5</accession>
<dbReference type="AlphaFoldDB" id="A0A1S1P7F5"/>